<sequence>MGIDSTDRGATPVVGNVLLVAVVIVIGIVLVTLSFSFLEGTGAPSAEASFEYEQTPVGLQMTATAIGTDVTVQLNDRTVATVAAGDAGKSVIVPTAPGDRITVVSQDGEKSVLVDREIDDRDEIGDFIADYTFEAGSGNTLFDRSGNGNDGGLHGDPDWLDSSLAFDGSGDYVEVDQFNTPVDRVEEFTVAVTYRTNDGSAKQELVEHKSNQDNWLLELKPCDNSQVPDNRCEGNDEYVPVFSVDQAGGTQDEQIFGGGEQSGTRQTLVGTFNGTGHTLYVDGARASSGEYEGDSSMGELNVGKDVEFDGDYLDGEVYEIRLYYTAFDDQQVRVLTDAMG</sequence>
<evidence type="ECO:0000313" key="2">
    <source>
        <dbReference type="EMBL" id="MCU4719143.1"/>
    </source>
</evidence>
<dbReference type="Pfam" id="PF13385">
    <property type="entry name" value="Laminin_G_3"/>
    <property type="match status" value="1"/>
</dbReference>
<evidence type="ECO:0000313" key="4">
    <source>
        <dbReference type="Proteomes" id="UP001208186"/>
    </source>
</evidence>
<keyword evidence="1" id="KW-1133">Transmembrane helix</keyword>
<dbReference type="Gene3D" id="2.60.120.200">
    <property type="match status" value="1"/>
</dbReference>
<protein>
    <submittedName>
        <fullName evidence="3">LamG domain-containing protein</fullName>
    </submittedName>
</protein>
<dbReference type="SUPFAM" id="SSF49899">
    <property type="entry name" value="Concanavalin A-like lectins/glucanases"/>
    <property type="match status" value="1"/>
</dbReference>
<dbReference type="Proteomes" id="UP001209746">
    <property type="component" value="Unassembled WGS sequence"/>
</dbReference>
<dbReference type="EMBL" id="JAOPKD010000008">
    <property type="protein sequence ID" value="MCU4727333.1"/>
    <property type="molecule type" value="Genomic_DNA"/>
</dbReference>
<keyword evidence="1" id="KW-0812">Transmembrane</keyword>
<keyword evidence="4" id="KW-1185">Reference proteome</keyword>
<evidence type="ECO:0000313" key="5">
    <source>
        <dbReference type="Proteomes" id="UP001209746"/>
    </source>
</evidence>
<gene>
    <name evidence="3" type="ORF">OB914_10175</name>
    <name evidence="2" type="ORF">OB916_13910</name>
</gene>
<organism evidence="3 5">
    <name type="scientific">Halapricum hydrolyticum</name>
    <dbReference type="NCBI Taxonomy" id="2979991"/>
    <lineage>
        <taxon>Archaea</taxon>
        <taxon>Methanobacteriati</taxon>
        <taxon>Methanobacteriota</taxon>
        <taxon>Stenosarchaea group</taxon>
        <taxon>Halobacteria</taxon>
        <taxon>Halobacteriales</taxon>
        <taxon>Haloarculaceae</taxon>
        <taxon>Halapricum</taxon>
    </lineage>
</organism>
<comment type="caution">
    <text evidence="3">The sequence shown here is derived from an EMBL/GenBank/DDBJ whole genome shotgun (WGS) entry which is preliminary data.</text>
</comment>
<dbReference type="AlphaFoldDB" id="A0AAE3IB77"/>
<reference evidence="3" key="1">
    <citation type="submission" date="2023-02" db="EMBL/GenBank/DDBJ databases">
        <title>Enrichment on poylsaccharides allowed isolation of novel metabolic and taxonomic groups of Haloarchaea.</title>
        <authorList>
            <person name="Sorokin D.Y."/>
            <person name="Elcheninov A.G."/>
            <person name="Khizhniak T.V."/>
            <person name="Kolganova T.V."/>
            <person name="Kublanov I.V."/>
        </authorList>
    </citation>
    <scope>NUCLEOTIDE SEQUENCE</scope>
    <source>
        <strain evidence="2 4">HArc-curdl5-1</strain>
        <strain evidence="3">HArc-curdl7</strain>
    </source>
</reference>
<dbReference type="EMBL" id="JAOPKC010000021">
    <property type="protein sequence ID" value="MCU4719143.1"/>
    <property type="molecule type" value="Genomic_DNA"/>
</dbReference>
<dbReference type="RefSeq" id="WP_315909893.1">
    <property type="nucleotide sequence ID" value="NZ_JAOPKC010000021.1"/>
</dbReference>
<keyword evidence="1" id="KW-0472">Membrane</keyword>
<evidence type="ECO:0000256" key="1">
    <source>
        <dbReference type="SAM" id="Phobius"/>
    </source>
</evidence>
<accession>A0AAE3IB77</accession>
<proteinExistence type="predicted"/>
<dbReference type="Proteomes" id="UP001208186">
    <property type="component" value="Unassembled WGS sequence"/>
</dbReference>
<name>A0AAE3IB77_9EURY</name>
<dbReference type="InterPro" id="IPR013320">
    <property type="entry name" value="ConA-like_dom_sf"/>
</dbReference>
<feature type="transmembrane region" description="Helical" evidence="1">
    <location>
        <begin position="17"/>
        <end position="38"/>
    </location>
</feature>
<evidence type="ECO:0000313" key="3">
    <source>
        <dbReference type="EMBL" id="MCU4727333.1"/>
    </source>
</evidence>